<accession>A0A3B5LAU9</accession>
<protein>
    <submittedName>
        <fullName evidence="2">Uncharacterized protein</fullName>
    </submittedName>
</protein>
<keyword evidence="3" id="KW-1185">Reference proteome</keyword>
<dbReference type="AlphaFoldDB" id="A0A3B5LAU9"/>
<dbReference type="GeneTree" id="ENSGT00940000155053"/>
<reference evidence="2" key="2">
    <citation type="submission" date="2025-09" db="UniProtKB">
        <authorList>
            <consortium name="Ensembl"/>
        </authorList>
    </citation>
    <scope>IDENTIFICATION</scope>
</reference>
<evidence type="ECO:0000313" key="3">
    <source>
        <dbReference type="Proteomes" id="UP000261380"/>
    </source>
</evidence>
<evidence type="ECO:0000313" key="2">
    <source>
        <dbReference type="Ensembl" id="ENSXCOP00000009328.1"/>
    </source>
</evidence>
<name>A0A3B5LAU9_9TELE</name>
<feature type="coiled-coil region" evidence="1">
    <location>
        <begin position="102"/>
        <end position="185"/>
    </location>
</feature>
<reference evidence="2" key="1">
    <citation type="submission" date="2025-08" db="UniProtKB">
        <authorList>
            <consortium name="Ensembl"/>
        </authorList>
    </citation>
    <scope>IDENTIFICATION</scope>
</reference>
<evidence type="ECO:0000256" key="1">
    <source>
        <dbReference type="SAM" id="Coils"/>
    </source>
</evidence>
<keyword evidence="1" id="KW-0175">Coiled coil</keyword>
<dbReference type="Proteomes" id="UP000261380">
    <property type="component" value="Unplaced"/>
</dbReference>
<proteinExistence type="predicted"/>
<dbReference type="Ensembl" id="ENSXCOT00000009439.1">
    <property type="protein sequence ID" value="ENSXCOP00000009328.1"/>
    <property type="gene ID" value="ENSXCOG00000007103.1"/>
</dbReference>
<sequence length="218" mass="25579">TIMTSEGELLPWRRDNKEKDRKCQRRKETKWRRKETKWRRTVTPSRNPVVQDIPESVEDFLRNFLRKLGLTRTLSLFELEWHSRARGGGGGGIFVPDALTHRQALLEKLEAVRGDAEQLRKQVLTAAQSLLRMQQESDYHRQQHRRLSEQKHVLTGDCKQLQEQLQDSEEALKRLRDKHEAALRTKTLLGLQKERAQRPGLTRTLEQMYGGPILEKLT</sequence>
<organism evidence="2 3">
    <name type="scientific">Xiphophorus couchianus</name>
    <name type="common">Monterrey platyfish</name>
    <dbReference type="NCBI Taxonomy" id="32473"/>
    <lineage>
        <taxon>Eukaryota</taxon>
        <taxon>Metazoa</taxon>
        <taxon>Chordata</taxon>
        <taxon>Craniata</taxon>
        <taxon>Vertebrata</taxon>
        <taxon>Euteleostomi</taxon>
        <taxon>Actinopterygii</taxon>
        <taxon>Neopterygii</taxon>
        <taxon>Teleostei</taxon>
        <taxon>Neoteleostei</taxon>
        <taxon>Acanthomorphata</taxon>
        <taxon>Ovalentaria</taxon>
        <taxon>Atherinomorphae</taxon>
        <taxon>Cyprinodontiformes</taxon>
        <taxon>Poeciliidae</taxon>
        <taxon>Poeciliinae</taxon>
        <taxon>Xiphophorus</taxon>
    </lineage>
</organism>